<evidence type="ECO:0000313" key="3">
    <source>
        <dbReference type="RefSeq" id="XP_012939513.1"/>
    </source>
</evidence>
<name>A0ABM1A2H6_APLCA</name>
<keyword evidence="2" id="KW-1185">Reference proteome</keyword>
<feature type="transmembrane region" description="Helical" evidence="1">
    <location>
        <begin position="25"/>
        <end position="49"/>
    </location>
</feature>
<protein>
    <submittedName>
        <fullName evidence="3">Uncharacterized protein LOC101845779</fullName>
    </submittedName>
</protein>
<keyword evidence="1" id="KW-1133">Transmembrane helix</keyword>
<gene>
    <name evidence="3" type="primary">LOC101845779</name>
</gene>
<dbReference type="Proteomes" id="UP000694888">
    <property type="component" value="Unplaced"/>
</dbReference>
<evidence type="ECO:0000256" key="1">
    <source>
        <dbReference type="SAM" id="Phobius"/>
    </source>
</evidence>
<keyword evidence="1" id="KW-0812">Transmembrane</keyword>
<dbReference type="RefSeq" id="XP_012939513.1">
    <property type="nucleotide sequence ID" value="XM_013084059.1"/>
</dbReference>
<accession>A0ABM1A2H6</accession>
<reference evidence="3" key="1">
    <citation type="submission" date="2025-08" db="UniProtKB">
        <authorList>
            <consortium name="RefSeq"/>
        </authorList>
    </citation>
    <scope>IDENTIFICATION</scope>
</reference>
<organism evidence="2 3">
    <name type="scientific">Aplysia californica</name>
    <name type="common">California sea hare</name>
    <dbReference type="NCBI Taxonomy" id="6500"/>
    <lineage>
        <taxon>Eukaryota</taxon>
        <taxon>Metazoa</taxon>
        <taxon>Spiralia</taxon>
        <taxon>Lophotrochozoa</taxon>
        <taxon>Mollusca</taxon>
        <taxon>Gastropoda</taxon>
        <taxon>Heterobranchia</taxon>
        <taxon>Euthyneura</taxon>
        <taxon>Tectipleura</taxon>
        <taxon>Aplysiida</taxon>
        <taxon>Aplysioidea</taxon>
        <taxon>Aplysiidae</taxon>
        <taxon>Aplysia</taxon>
    </lineage>
</organism>
<keyword evidence="1" id="KW-0472">Membrane</keyword>
<sequence length="142" mass="16828">MQANNENNQARVRHRQNATPSTSNLLYRLIMNGVHFVLRFYITCLLIAYDWAVRVIRGFTTPFEPVMKEVRKVPKKDISVEGIFYQVLRLQFLMVLYVSPFAIGAARYLSQPFFWVKDWMVDYVRYDEEARQEKDPTILKEG</sequence>
<evidence type="ECO:0000313" key="2">
    <source>
        <dbReference type="Proteomes" id="UP000694888"/>
    </source>
</evidence>
<proteinExistence type="predicted"/>
<dbReference type="GeneID" id="101845779"/>
<feature type="transmembrane region" description="Helical" evidence="1">
    <location>
        <begin position="92"/>
        <end position="110"/>
    </location>
</feature>